<evidence type="ECO:0000256" key="8">
    <source>
        <dbReference type="ARBA" id="ARBA00082857"/>
    </source>
</evidence>
<dbReference type="Proteomes" id="UP000054558">
    <property type="component" value="Unassembled WGS sequence"/>
</dbReference>
<dbReference type="PANTHER" id="PTHR42866:SF2">
    <property type="entry name" value="3-DEOXY-MANNO-OCTULOSONATE CYTIDYLYLTRANSFERASE, MITOCHONDRIAL"/>
    <property type="match status" value="1"/>
</dbReference>
<dbReference type="NCBIfam" id="TIGR00466">
    <property type="entry name" value="kdsB"/>
    <property type="match status" value="1"/>
</dbReference>
<proteinExistence type="inferred from homology"/>
<keyword evidence="9" id="KW-0812">Transmembrane</keyword>
<dbReference type="AlphaFoldDB" id="A0A1Y1HP26"/>
<dbReference type="CDD" id="cd02517">
    <property type="entry name" value="CMP-KDO-Synthetase"/>
    <property type="match status" value="1"/>
</dbReference>
<dbReference type="GO" id="GO:0016020">
    <property type="term" value="C:membrane"/>
    <property type="evidence" value="ECO:0007669"/>
    <property type="project" value="UniProtKB-SubCell"/>
</dbReference>
<evidence type="ECO:0000256" key="7">
    <source>
        <dbReference type="ARBA" id="ARBA00066873"/>
    </source>
</evidence>
<evidence type="ECO:0000256" key="3">
    <source>
        <dbReference type="ARBA" id="ARBA00022695"/>
    </source>
</evidence>
<evidence type="ECO:0000313" key="11">
    <source>
        <dbReference type="Proteomes" id="UP000054558"/>
    </source>
</evidence>
<name>A0A1Y1HP26_KLENI</name>
<comment type="similarity">
    <text evidence="6">Belongs to the KdsB family.</text>
</comment>
<reference evidence="10 11" key="1">
    <citation type="journal article" date="2014" name="Nat. Commun.">
        <title>Klebsormidium flaccidum genome reveals primary factors for plant terrestrial adaptation.</title>
        <authorList>
            <person name="Hori K."/>
            <person name="Maruyama F."/>
            <person name="Fujisawa T."/>
            <person name="Togashi T."/>
            <person name="Yamamoto N."/>
            <person name="Seo M."/>
            <person name="Sato S."/>
            <person name="Yamada T."/>
            <person name="Mori H."/>
            <person name="Tajima N."/>
            <person name="Moriyama T."/>
            <person name="Ikeuchi M."/>
            <person name="Watanabe M."/>
            <person name="Wada H."/>
            <person name="Kobayashi K."/>
            <person name="Saito M."/>
            <person name="Masuda T."/>
            <person name="Sasaki-Sekimoto Y."/>
            <person name="Mashiguchi K."/>
            <person name="Awai K."/>
            <person name="Shimojima M."/>
            <person name="Masuda S."/>
            <person name="Iwai M."/>
            <person name="Nobusawa T."/>
            <person name="Narise T."/>
            <person name="Kondo S."/>
            <person name="Saito H."/>
            <person name="Sato R."/>
            <person name="Murakawa M."/>
            <person name="Ihara Y."/>
            <person name="Oshima-Yamada Y."/>
            <person name="Ohtaka K."/>
            <person name="Satoh M."/>
            <person name="Sonobe K."/>
            <person name="Ishii M."/>
            <person name="Ohtani R."/>
            <person name="Kanamori-Sato M."/>
            <person name="Honoki R."/>
            <person name="Miyazaki D."/>
            <person name="Mochizuki H."/>
            <person name="Umetsu J."/>
            <person name="Higashi K."/>
            <person name="Shibata D."/>
            <person name="Kamiya Y."/>
            <person name="Sato N."/>
            <person name="Nakamura Y."/>
            <person name="Tabata S."/>
            <person name="Ida S."/>
            <person name="Kurokawa K."/>
            <person name="Ohta H."/>
        </authorList>
    </citation>
    <scope>NUCLEOTIDE SEQUENCE [LARGE SCALE GENOMIC DNA]</scope>
    <source>
        <strain evidence="10 11">NIES-2285</strain>
    </source>
</reference>
<dbReference type="InterPro" id="IPR029044">
    <property type="entry name" value="Nucleotide-diphossugar_trans"/>
</dbReference>
<dbReference type="InterPro" id="IPR004528">
    <property type="entry name" value="KdsB"/>
</dbReference>
<sequence>MAPFAGSSGSSGHAALLLAFLAGAATAALLIGRQALFGRRQRQRVIGIIPARYASSRFPGKPLVQILGKSMIQRTYEQAKKATLLDRVVVATDDDSIRQECERFGAEVIMTSAACPNGTVRCHEALQRCGGQYDLVVNLQGDEPLVDPVIIDGIVAALQAAPDAVLSTAVTALPSDDVQNRNRVKCVVDRNSYALFFSRGMLPHNKSGAVDPTYPYLLHLGFYCFDAAFLGTYCALPDSALQLAEDLEQLKVLENGHRIKVIAVEHDAHGVDCPEDVPKIEELMRKKGIA</sequence>
<gene>
    <name evidence="10" type="ORF">KFL_000120040</name>
</gene>
<dbReference type="STRING" id="105231.A0A1Y1HP26"/>
<evidence type="ECO:0000256" key="4">
    <source>
        <dbReference type="ARBA" id="ARBA00050198"/>
    </source>
</evidence>
<keyword evidence="11" id="KW-1185">Reference proteome</keyword>
<comment type="pathway">
    <text evidence="5">Nucleotide-sugar biosynthesis; CMP-3-deoxy-D-manno-octulosonate biosynthesis; CMP-3-deoxy-D-manno-octulosonate from 3-deoxy-D-manno-octulosonate and CTP: step 1/1.</text>
</comment>
<keyword evidence="9" id="KW-0472">Membrane</keyword>
<evidence type="ECO:0000256" key="6">
    <source>
        <dbReference type="ARBA" id="ARBA00060845"/>
    </source>
</evidence>
<dbReference type="Pfam" id="PF02348">
    <property type="entry name" value="CTP_transf_3"/>
    <property type="match status" value="1"/>
</dbReference>
<keyword evidence="2 10" id="KW-0808">Transferase</keyword>
<comment type="subcellular location">
    <subcellularLocation>
        <location evidence="1">Membrane</location>
    </subcellularLocation>
</comment>
<dbReference type="OrthoDB" id="10262032at2759"/>
<evidence type="ECO:0000256" key="9">
    <source>
        <dbReference type="SAM" id="Phobius"/>
    </source>
</evidence>
<dbReference type="PANTHER" id="PTHR42866">
    <property type="entry name" value="3-DEOXY-MANNO-OCTULOSONATE CYTIDYLYLTRANSFERASE"/>
    <property type="match status" value="1"/>
</dbReference>
<keyword evidence="3 10" id="KW-0548">Nucleotidyltransferase</keyword>
<dbReference type="EMBL" id="DF236961">
    <property type="protein sequence ID" value="GAQ78356.1"/>
    <property type="molecule type" value="Genomic_DNA"/>
</dbReference>
<evidence type="ECO:0000256" key="1">
    <source>
        <dbReference type="ARBA" id="ARBA00004370"/>
    </source>
</evidence>
<dbReference type="EC" id="2.7.7.38" evidence="7"/>
<protein>
    <recommendedName>
        <fullName evidence="7">3-deoxy-manno-octulosonate cytidylyltransferase</fullName>
        <ecNumber evidence="7">2.7.7.38</ecNumber>
    </recommendedName>
    <alternativeName>
        <fullName evidence="8">CMP-2-keto-3-deoxyoctulosonic acid synthase</fullName>
    </alternativeName>
</protein>
<dbReference type="GO" id="GO:0033468">
    <property type="term" value="P:CMP-keto-3-deoxy-D-manno-octulosonic acid biosynthetic process"/>
    <property type="evidence" value="ECO:0000318"/>
    <property type="project" value="GO_Central"/>
</dbReference>
<dbReference type="GO" id="GO:0005739">
    <property type="term" value="C:mitochondrion"/>
    <property type="evidence" value="ECO:0000318"/>
    <property type="project" value="GO_Central"/>
</dbReference>
<organism evidence="10 11">
    <name type="scientific">Klebsormidium nitens</name>
    <name type="common">Green alga</name>
    <name type="synonym">Ulothrix nitens</name>
    <dbReference type="NCBI Taxonomy" id="105231"/>
    <lineage>
        <taxon>Eukaryota</taxon>
        <taxon>Viridiplantae</taxon>
        <taxon>Streptophyta</taxon>
        <taxon>Klebsormidiophyceae</taxon>
        <taxon>Klebsormidiales</taxon>
        <taxon>Klebsormidiaceae</taxon>
        <taxon>Klebsormidium</taxon>
    </lineage>
</organism>
<accession>A0A1Y1HP26</accession>
<evidence type="ECO:0000256" key="2">
    <source>
        <dbReference type="ARBA" id="ARBA00022679"/>
    </source>
</evidence>
<dbReference type="SUPFAM" id="SSF53448">
    <property type="entry name" value="Nucleotide-diphospho-sugar transferases"/>
    <property type="match status" value="1"/>
</dbReference>
<dbReference type="FunFam" id="3.90.550.10:FF:000011">
    <property type="entry name" value="3-deoxy-manno-octulosonate cytidylyltransferase"/>
    <property type="match status" value="1"/>
</dbReference>
<dbReference type="HAMAP" id="MF_00057">
    <property type="entry name" value="KdsB"/>
    <property type="match status" value="1"/>
</dbReference>
<evidence type="ECO:0000256" key="5">
    <source>
        <dbReference type="ARBA" id="ARBA00060624"/>
    </source>
</evidence>
<dbReference type="Gene3D" id="3.90.550.10">
    <property type="entry name" value="Spore Coat Polysaccharide Biosynthesis Protein SpsA, Chain A"/>
    <property type="match status" value="1"/>
</dbReference>
<dbReference type="NCBIfam" id="NF003950">
    <property type="entry name" value="PRK05450.1-3"/>
    <property type="match status" value="1"/>
</dbReference>
<keyword evidence="9" id="KW-1133">Transmembrane helix</keyword>
<evidence type="ECO:0000313" key="10">
    <source>
        <dbReference type="EMBL" id="GAQ78356.1"/>
    </source>
</evidence>
<dbReference type="OMA" id="FMATCAK"/>
<dbReference type="NCBIfam" id="NF003952">
    <property type="entry name" value="PRK05450.1-5"/>
    <property type="match status" value="1"/>
</dbReference>
<feature type="transmembrane region" description="Helical" evidence="9">
    <location>
        <begin position="12"/>
        <end position="32"/>
    </location>
</feature>
<comment type="catalytic activity">
    <reaction evidence="4">
        <text>3-deoxy-alpha-D-manno-oct-2-ulosonate + CTP = CMP-3-deoxy-beta-D-manno-octulosonate + diphosphate</text>
        <dbReference type="Rhea" id="RHEA:23448"/>
        <dbReference type="ChEBI" id="CHEBI:33019"/>
        <dbReference type="ChEBI" id="CHEBI:37563"/>
        <dbReference type="ChEBI" id="CHEBI:85986"/>
        <dbReference type="ChEBI" id="CHEBI:85987"/>
        <dbReference type="EC" id="2.7.7.38"/>
    </reaction>
</comment>
<dbReference type="InterPro" id="IPR003329">
    <property type="entry name" value="Cytidylyl_trans"/>
</dbReference>
<dbReference type="GO" id="GO:0008690">
    <property type="term" value="F:3-deoxy-manno-octulosonate cytidylyltransferase activity"/>
    <property type="evidence" value="ECO:0000318"/>
    <property type="project" value="GO_Central"/>
</dbReference>